<dbReference type="GO" id="GO:0009113">
    <property type="term" value="P:purine nucleobase biosynthetic process"/>
    <property type="evidence" value="ECO:0007669"/>
    <property type="project" value="InterPro"/>
</dbReference>
<keyword evidence="10" id="KW-0315">Glutamine amidotransferase</keyword>
<dbReference type="InterPro" id="IPR017932">
    <property type="entry name" value="GATase_2_dom"/>
</dbReference>
<dbReference type="Pfam" id="PF13522">
    <property type="entry name" value="GATase_6"/>
    <property type="match status" value="1"/>
</dbReference>
<dbReference type="SUPFAM" id="SSF53271">
    <property type="entry name" value="PRTase-like"/>
    <property type="match status" value="1"/>
</dbReference>
<comment type="similarity">
    <text evidence="2 16">In the C-terminal section; belongs to the purine/pyrimidine phosphoribosyltransferase family.</text>
</comment>
<comment type="catalytic activity">
    <reaction evidence="15">
        <text>5-phospho-beta-D-ribosylamine + L-glutamate + diphosphate = 5-phospho-alpha-D-ribose 1-diphosphate + L-glutamine + H2O</text>
        <dbReference type="Rhea" id="RHEA:14905"/>
        <dbReference type="ChEBI" id="CHEBI:15377"/>
        <dbReference type="ChEBI" id="CHEBI:29985"/>
        <dbReference type="ChEBI" id="CHEBI:33019"/>
        <dbReference type="ChEBI" id="CHEBI:58017"/>
        <dbReference type="ChEBI" id="CHEBI:58359"/>
        <dbReference type="ChEBI" id="CHEBI:58681"/>
        <dbReference type="EC" id="2.4.2.14"/>
    </reaction>
    <physiologicalReaction direction="right-to-left" evidence="15">
        <dbReference type="Rhea" id="RHEA:14907"/>
    </physiologicalReaction>
</comment>
<name>A0AAV7J1I1_COTGL</name>
<evidence type="ECO:0000256" key="13">
    <source>
        <dbReference type="ARBA" id="ARBA00033770"/>
    </source>
</evidence>
<keyword evidence="6 16" id="KW-0808">Transferase</keyword>
<keyword evidence="22" id="KW-1185">Reference proteome</keyword>
<evidence type="ECO:0000256" key="6">
    <source>
        <dbReference type="ARBA" id="ARBA00022679"/>
    </source>
</evidence>
<dbReference type="PIRSF" id="PIRSF000485">
    <property type="entry name" value="Amd_phspho_trans"/>
    <property type="match status" value="1"/>
</dbReference>
<dbReference type="GO" id="GO:0046872">
    <property type="term" value="F:metal ion binding"/>
    <property type="evidence" value="ECO:0007669"/>
    <property type="project" value="UniProtKB-KW"/>
</dbReference>
<dbReference type="Gene3D" id="3.40.50.2020">
    <property type="match status" value="1"/>
</dbReference>
<dbReference type="InterPro" id="IPR005854">
    <property type="entry name" value="PurF"/>
</dbReference>
<feature type="binding site" evidence="19">
    <location>
        <position position="575"/>
    </location>
    <ligand>
        <name>[4Fe-4S] cluster</name>
        <dbReference type="ChEBI" id="CHEBI:49883"/>
    </ligand>
</feature>
<dbReference type="AlphaFoldDB" id="A0AAV7J1I1"/>
<dbReference type="InterPro" id="IPR035584">
    <property type="entry name" value="PurF_N"/>
</dbReference>
<dbReference type="InterPro" id="IPR000836">
    <property type="entry name" value="PRTase_dom"/>
</dbReference>
<evidence type="ECO:0000256" key="15">
    <source>
        <dbReference type="ARBA" id="ARBA00048545"/>
    </source>
</evidence>
<dbReference type="PROSITE" id="PS51278">
    <property type="entry name" value="GATASE_TYPE_2"/>
    <property type="match status" value="1"/>
</dbReference>
<feature type="binding site" evidence="18">
    <location>
        <position position="415"/>
    </location>
    <ligand>
        <name>Mg(2+)</name>
        <dbReference type="ChEBI" id="CHEBI:18420"/>
    </ligand>
</feature>
<keyword evidence="12 19" id="KW-0411">Iron-sulfur</keyword>
<dbReference type="InterPro" id="IPR029057">
    <property type="entry name" value="PRTase-like"/>
</dbReference>
<dbReference type="GO" id="GO:0006164">
    <property type="term" value="P:purine nucleotide biosynthetic process"/>
    <property type="evidence" value="ECO:0007669"/>
    <property type="project" value="UniProtKB-KW"/>
</dbReference>
<keyword evidence="9 18" id="KW-0460">Magnesium</keyword>
<evidence type="ECO:0000256" key="17">
    <source>
        <dbReference type="PIRSR" id="PIRSR000485-1"/>
    </source>
</evidence>
<evidence type="ECO:0000313" key="22">
    <source>
        <dbReference type="Proteomes" id="UP000826195"/>
    </source>
</evidence>
<evidence type="ECO:0000256" key="7">
    <source>
        <dbReference type="ARBA" id="ARBA00022723"/>
    </source>
</evidence>
<comment type="caution">
    <text evidence="21">The sequence shown here is derived from an EMBL/GenBank/DDBJ whole genome shotgun (WGS) entry which is preliminary data.</text>
</comment>
<organism evidence="21 22">
    <name type="scientific">Cotesia glomerata</name>
    <name type="common">Lepidopteran parasitic wasp</name>
    <name type="synonym">Apanteles glomeratus</name>
    <dbReference type="NCBI Taxonomy" id="32391"/>
    <lineage>
        <taxon>Eukaryota</taxon>
        <taxon>Metazoa</taxon>
        <taxon>Ecdysozoa</taxon>
        <taxon>Arthropoda</taxon>
        <taxon>Hexapoda</taxon>
        <taxon>Insecta</taxon>
        <taxon>Pterygota</taxon>
        <taxon>Neoptera</taxon>
        <taxon>Endopterygota</taxon>
        <taxon>Hymenoptera</taxon>
        <taxon>Apocrita</taxon>
        <taxon>Ichneumonoidea</taxon>
        <taxon>Braconidae</taxon>
        <taxon>Microgastrinae</taxon>
        <taxon>Cotesia</taxon>
    </lineage>
</organism>
<accession>A0AAV7J1I1</accession>
<evidence type="ECO:0000256" key="14">
    <source>
        <dbReference type="ARBA" id="ARBA00033776"/>
    </source>
</evidence>
<evidence type="ECO:0000313" key="21">
    <source>
        <dbReference type="EMBL" id="KAH0564524.1"/>
    </source>
</evidence>
<dbReference type="EC" id="2.4.2.14" evidence="3 16"/>
<evidence type="ECO:0000256" key="2">
    <source>
        <dbReference type="ARBA" id="ARBA00010138"/>
    </source>
</evidence>
<dbReference type="Proteomes" id="UP000826195">
    <property type="component" value="Unassembled WGS sequence"/>
</dbReference>
<dbReference type="GO" id="GO:0051539">
    <property type="term" value="F:4 iron, 4 sulfur cluster binding"/>
    <property type="evidence" value="ECO:0007669"/>
    <property type="project" value="UniProtKB-KW"/>
</dbReference>
<feature type="binding site" evidence="18">
    <location>
        <position position="477"/>
    </location>
    <ligand>
        <name>Mg(2+)</name>
        <dbReference type="ChEBI" id="CHEBI:18420"/>
    </ligand>
</feature>
<dbReference type="SUPFAM" id="SSF56235">
    <property type="entry name" value="N-terminal nucleophile aminohydrolases (Ntn hydrolases)"/>
    <property type="match status" value="1"/>
</dbReference>
<keyword evidence="8 16" id="KW-0658">Purine biosynthesis</keyword>
<evidence type="ECO:0000256" key="1">
    <source>
        <dbReference type="ARBA" id="ARBA00005209"/>
    </source>
</evidence>
<dbReference type="CDD" id="cd06223">
    <property type="entry name" value="PRTases_typeI"/>
    <property type="match status" value="1"/>
</dbReference>
<dbReference type="Gene3D" id="3.60.20.10">
    <property type="entry name" value="Glutamine Phosphoribosylpyrophosphate, subunit 1, domain 1"/>
    <property type="match status" value="1"/>
</dbReference>
<evidence type="ECO:0000256" key="3">
    <source>
        <dbReference type="ARBA" id="ARBA00011941"/>
    </source>
</evidence>
<evidence type="ECO:0000256" key="11">
    <source>
        <dbReference type="ARBA" id="ARBA00023004"/>
    </source>
</evidence>
<keyword evidence="7 18" id="KW-0479">Metal-binding</keyword>
<dbReference type="HAMAP" id="MF_01931">
    <property type="entry name" value="PurF"/>
    <property type="match status" value="1"/>
</dbReference>
<comment type="cofactor">
    <cofactor evidence="18">
        <name>Mg(2+)</name>
        <dbReference type="ChEBI" id="CHEBI:18420"/>
    </cofactor>
    <text evidence="18">Binds 1 Mg(2+) ion per subunit.</text>
</comment>
<feature type="active site" description="Nucleophile" evidence="17">
    <location>
        <position position="100"/>
    </location>
</feature>
<feature type="binding site" evidence="19">
    <location>
        <position position="368"/>
    </location>
    <ligand>
        <name>[4Fe-4S] cluster</name>
        <dbReference type="ChEBI" id="CHEBI:49883"/>
    </ligand>
</feature>
<dbReference type="EMBL" id="JAHXZJ010000002">
    <property type="protein sequence ID" value="KAH0564524.1"/>
    <property type="molecule type" value="Genomic_DNA"/>
</dbReference>
<evidence type="ECO:0000256" key="12">
    <source>
        <dbReference type="ARBA" id="ARBA00023014"/>
    </source>
</evidence>
<keyword evidence="11 19" id="KW-0408">Iron</keyword>
<dbReference type="NCBIfam" id="TIGR01134">
    <property type="entry name" value="purF"/>
    <property type="match status" value="1"/>
</dbReference>
<gene>
    <name evidence="21" type="ORF">KQX54_012590</name>
</gene>
<evidence type="ECO:0000256" key="16">
    <source>
        <dbReference type="PIRNR" id="PIRNR000485"/>
    </source>
</evidence>
<dbReference type="GO" id="GO:0004044">
    <property type="term" value="F:amidophosphoribosyltransferase activity"/>
    <property type="evidence" value="ECO:0007669"/>
    <property type="project" value="UniProtKB-EC"/>
</dbReference>
<feature type="binding site" evidence="18">
    <location>
        <position position="478"/>
    </location>
    <ligand>
        <name>Mg(2+)</name>
        <dbReference type="ChEBI" id="CHEBI:18420"/>
    </ligand>
</feature>
<evidence type="ECO:0000256" key="19">
    <source>
        <dbReference type="PIRSR" id="PIRSR000485-3"/>
    </source>
</evidence>
<evidence type="ECO:0000256" key="18">
    <source>
        <dbReference type="PIRSR" id="PIRSR000485-2"/>
    </source>
</evidence>
<evidence type="ECO:0000256" key="10">
    <source>
        <dbReference type="ARBA" id="ARBA00022962"/>
    </source>
</evidence>
<sequence>MGRVPKRYSETIPIYTAHYLLFGLLDSSHPRGVIQVKMSCDIREEISGAEYSMARLSVVNSGENCADIDTDAETQNAKKPYVRSKGETRGQKSSGLTHECGVFGCIAAGDWPSPIDVGQVICLGLVALQHRGQESAGIVTSEGICAKSFRVHKGMGMINNIFNDDSMKKLVGNLGIGHTRYSTSAASEEVNCQPFVVHTAHGALAVAHNGELVNTESLRKMVLGRGVGLSTHSDSELITQALCLNPPEGEVNGPDWPARIKHLMQLAPLSYSLVIMQRDKIYGVRDPYGNRPLCIGKIVPVGKLAGNDSDDDEDADGWVISSESCGFLSIGARLVREVFPGEIVELTREGIKTIDIVERPDKKGQAFCIFEYVYFARSDSIFEGQMVYSVRMQCGRVLAIESPIEADIVSSVPESGTAAAHGYALQSKIPFAEVLCKNRYVGRTFIQPSTRLRQLGVAKKFGALSENFKGKKLILIDDSIVRGNTIGPIIKLLRDAGAKEVHIRIASPPLKYPCYMGINIPTREELIANRLDSIKLAKHVGADSLAYLSVDGLVAAVRNGMDNRHSSYVGHCTACLTGDYPDELPSDLVW</sequence>
<reference evidence="21 22" key="1">
    <citation type="journal article" date="2021" name="J. Hered.">
        <title>A chromosome-level genome assembly of the parasitoid wasp, Cotesia glomerata (Hymenoptera: Braconidae).</title>
        <authorList>
            <person name="Pinto B.J."/>
            <person name="Weis J.J."/>
            <person name="Gamble T."/>
            <person name="Ode P.J."/>
            <person name="Paul R."/>
            <person name="Zaspel J.M."/>
        </authorList>
    </citation>
    <scope>NUCLEOTIDE SEQUENCE [LARGE SCALE GENOMIC DNA]</scope>
    <source>
        <strain evidence="21">CgM1</strain>
    </source>
</reference>
<feature type="binding site" evidence="19">
    <location>
        <position position="572"/>
    </location>
    <ligand>
        <name>[4Fe-4S] cluster</name>
        <dbReference type="ChEBI" id="CHEBI:49883"/>
    </ligand>
</feature>
<comment type="pathway">
    <text evidence="1 16">Purine metabolism; IMP biosynthesis via de novo pathway; N(1)-(5-phospho-D-ribosyl)glycinamide from 5-phospho-alpha-D-ribose 1-diphosphate: step 1/2.</text>
</comment>
<comment type="cofactor">
    <cofactor evidence="19">
        <name>[4Fe-4S] cluster</name>
        <dbReference type="ChEBI" id="CHEBI:49883"/>
    </cofactor>
    <text evidence="19">Binds 1 [4Fe-4S] cluster per subunit.</text>
</comment>
<feature type="domain" description="Glutamine amidotransferase type-2" evidence="20">
    <location>
        <begin position="100"/>
        <end position="349"/>
    </location>
</feature>
<protein>
    <recommendedName>
        <fullName evidence="13 16">Amidophosphoribosyltransferase</fullName>
        <shortName evidence="16">ATase</shortName>
        <ecNumber evidence="3 16">2.4.2.14</ecNumber>
    </recommendedName>
    <alternativeName>
        <fullName evidence="14 16">Glutamine phosphoribosylpyrophosphate amidotransferase</fullName>
    </alternativeName>
</protein>
<keyword evidence="5 16" id="KW-0328">Glycosyltransferase</keyword>
<proteinExistence type="inferred from homology"/>
<feature type="binding site" evidence="19">
    <location>
        <position position="514"/>
    </location>
    <ligand>
        <name>[4Fe-4S] cluster</name>
        <dbReference type="ChEBI" id="CHEBI:49883"/>
    </ligand>
</feature>
<evidence type="ECO:0000256" key="5">
    <source>
        <dbReference type="ARBA" id="ARBA00022676"/>
    </source>
</evidence>
<dbReference type="InterPro" id="IPR029055">
    <property type="entry name" value="Ntn_hydrolases_N"/>
</dbReference>
<evidence type="ECO:0000256" key="8">
    <source>
        <dbReference type="ARBA" id="ARBA00022755"/>
    </source>
</evidence>
<evidence type="ECO:0000256" key="9">
    <source>
        <dbReference type="ARBA" id="ARBA00022842"/>
    </source>
</evidence>
<evidence type="ECO:0000259" key="20">
    <source>
        <dbReference type="PROSITE" id="PS51278"/>
    </source>
</evidence>
<dbReference type="FunFam" id="3.60.20.10:FF:000047">
    <property type="entry name" value="Amidophosphoribosyltransferase"/>
    <property type="match status" value="1"/>
</dbReference>
<evidence type="ECO:0000256" key="4">
    <source>
        <dbReference type="ARBA" id="ARBA00022485"/>
    </source>
</evidence>
<dbReference type="PANTHER" id="PTHR11907">
    <property type="entry name" value="AMIDOPHOSPHORIBOSYLTRANSFERASE"/>
    <property type="match status" value="1"/>
</dbReference>
<dbReference type="CDD" id="cd00715">
    <property type="entry name" value="GPATase_N"/>
    <property type="match status" value="1"/>
</dbReference>
<keyword evidence="4" id="KW-0004">4Fe-4S</keyword>